<evidence type="ECO:0000313" key="10">
    <source>
        <dbReference type="EMBL" id="RHY86313.1"/>
    </source>
</evidence>
<dbReference type="InterPro" id="IPR050131">
    <property type="entry name" value="Peptidase_S8_subtilisin-like"/>
</dbReference>
<keyword evidence="4" id="KW-0720">Serine protease</keyword>
<sequence>YIVSFTTYDTLPALASRLDNVLATYESPVSASSSSLHRQIQRHNIPTDFVVWHLHDMSLSVIRWLRIQPGIKSIVRNRRLQLTSLTTTDPTAARQGTHLHHLIHMPFLMFSVIVDTFTSSSASWNYMDDWDMSRLRAKNITEDIVNWTDEPLLRDSDGDGHGSFVAGIIASVHPACPGIAPDVRLVSFRVFTSTSASYTSWLLDALNFALFLDVDVLNFSFGGPDFEDAPFVDKIHECAANGVVIVSAVGNHGPQYGSVTNPADQIDVLGVGGLGLSPSTIARFSARGQTLWEINSGYGRVKPDAVAPSMFVRGLSGENTCRLMNGTSMAAPLATGMAALVLSRLTPSQRSTFGHVGFLKGLFLQTATRLPSLYAAWVFVLWDFSLFPTSFSSRWNTTMRSTDPDNTWQHIYEQGAGRLDINQALAALPSAMYPSGYIPHDNLHQQVDPFDSQGDHPHTNFCDFFHRLLSHHHLFVEVLTTDYTCVGDWSLYGVLVIADPEDSWFPSEVALVDAAVRRHGLSVLVIADWFNPDLLRHHMSFWDATTLSTWQPVTGGANVPAINTLLAGFGVGLSSHVWSNVELLYLSGSAIIDLPDPSFVLYANLTQDTKKERGVDMGLFKEDVKEMAIAAMVQIQSGGRVVVYGDSSCVDSSTVSQMEHGMVSMCGYYCVKGYV</sequence>
<dbReference type="Gene3D" id="3.40.50.200">
    <property type="entry name" value="Peptidase S8/S53 domain"/>
    <property type="match status" value="1"/>
</dbReference>
<evidence type="ECO:0000256" key="3">
    <source>
        <dbReference type="ARBA" id="ARBA00022801"/>
    </source>
</evidence>
<dbReference type="PROSITE" id="PS00137">
    <property type="entry name" value="SUBTILASE_HIS"/>
    <property type="match status" value="1"/>
</dbReference>
<dbReference type="Pfam" id="PF00082">
    <property type="entry name" value="Peptidase_S8"/>
    <property type="match status" value="1"/>
</dbReference>
<keyword evidence="2" id="KW-0645">Protease</keyword>
<comment type="similarity">
    <text evidence="1 7">Belongs to the peptidase S8 family.</text>
</comment>
<dbReference type="PRINTS" id="PR00723">
    <property type="entry name" value="SUBTILISIN"/>
</dbReference>
<dbReference type="PROSITE" id="PS00138">
    <property type="entry name" value="SUBTILASE_SER"/>
    <property type="match status" value="1"/>
</dbReference>
<evidence type="ECO:0000256" key="1">
    <source>
        <dbReference type="ARBA" id="ARBA00011073"/>
    </source>
</evidence>
<dbReference type="GO" id="GO:0006508">
    <property type="term" value="P:proteolysis"/>
    <property type="evidence" value="ECO:0007669"/>
    <property type="project" value="UniProtKB-KW"/>
</dbReference>
<evidence type="ECO:0000259" key="8">
    <source>
        <dbReference type="Pfam" id="PF00082"/>
    </source>
</evidence>
<dbReference type="InterPro" id="IPR015500">
    <property type="entry name" value="Peptidase_S8_subtilisin-rel"/>
</dbReference>
<accession>A0A3R7BAF3</accession>
<gene>
    <name evidence="10" type="ORF">DYB35_005451</name>
</gene>
<dbReference type="InterPro" id="IPR036852">
    <property type="entry name" value="Peptidase_S8/S53_dom_sf"/>
</dbReference>
<name>A0A3R7BAF3_APHAT</name>
<feature type="non-terminal residue" evidence="10">
    <location>
        <position position="1"/>
    </location>
</feature>
<dbReference type="InterPro" id="IPR057032">
    <property type="entry name" value="MBTPS1_4th"/>
</dbReference>
<protein>
    <recommendedName>
        <fullName evidence="6">subtilisin</fullName>
        <ecNumber evidence="6">3.4.21.62</ecNumber>
    </recommendedName>
</protein>
<feature type="domain" description="Peptidase S8/S53" evidence="8">
    <location>
        <begin position="139"/>
        <end position="370"/>
    </location>
</feature>
<keyword evidence="3" id="KW-0378">Hydrolase</keyword>
<evidence type="ECO:0000259" key="9">
    <source>
        <dbReference type="Pfam" id="PF23090"/>
    </source>
</evidence>
<evidence type="ECO:0000256" key="6">
    <source>
        <dbReference type="ARBA" id="ARBA00023619"/>
    </source>
</evidence>
<dbReference type="PANTHER" id="PTHR43806">
    <property type="entry name" value="PEPTIDASE S8"/>
    <property type="match status" value="1"/>
</dbReference>
<proteinExistence type="inferred from homology"/>
<dbReference type="VEuPathDB" id="FungiDB:H257_09009"/>
<dbReference type="GO" id="GO:0005794">
    <property type="term" value="C:Golgi apparatus"/>
    <property type="evidence" value="ECO:0007669"/>
    <property type="project" value="TreeGrafter"/>
</dbReference>
<evidence type="ECO:0000256" key="2">
    <source>
        <dbReference type="ARBA" id="ARBA00022670"/>
    </source>
</evidence>
<reference evidence="10 11" key="1">
    <citation type="submission" date="2018-08" db="EMBL/GenBank/DDBJ databases">
        <title>Aphanomyces genome sequencing and annotation.</title>
        <authorList>
            <person name="Minardi D."/>
            <person name="Oidtmann B."/>
            <person name="Van Der Giezen M."/>
            <person name="Studholme D.J."/>
        </authorList>
    </citation>
    <scope>NUCLEOTIDE SEQUENCE [LARGE SCALE GENOMIC DNA]</scope>
    <source>
        <strain evidence="10 11">Sv</strain>
    </source>
</reference>
<dbReference type="GO" id="GO:0004252">
    <property type="term" value="F:serine-type endopeptidase activity"/>
    <property type="evidence" value="ECO:0007669"/>
    <property type="project" value="UniProtKB-EC"/>
</dbReference>
<evidence type="ECO:0000256" key="4">
    <source>
        <dbReference type="ARBA" id="ARBA00022825"/>
    </source>
</evidence>
<organism evidence="10 11">
    <name type="scientific">Aphanomyces astaci</name>
    <name type="common">Crayfish plague agent</name>
    <dbReference type="NCBI Taxonomy" id="112090"/>
    <lineage>
        <taxon>Eukaryota</taxon>
        <taxon>Sar</taxon>
        <taxon>Stramenopiles</taxon>
        <taxon>Oomycota</taxon>
        <taxon>Saprolegniomycetes</taxon>
        <taxon>Saprolegniales</taxon>
        <taxon>Verrucalvaceae</taxon>
        <taxon>Aphanomyces</taxon>
    </lineage>
</organism>
<dbReference type="InterPro" id="IPR022398">
    <property type="entry name" value="Peptidase_S8_His-AS"/>
</dbReference>
<dbReference type="InterPro" id="IPR000209">
    <property type="entry name" value="Peptidase_S8/S53_dom"/>
</dbReference>
<dbReference type="Pfam" id="PF23090">
    <property type="entry name" value="MBTPS1_4th"/>
    <property type="match status" value="1"/>
</dbReference>
<evidence type="ECO:0000313" key="11">
    <source>
        <dbReference type="Proteomes" id="UP000285712"/>
    </source>
</evidence>
<dbReference type="AlphaFoldDB" id="A0A3R7BAF3"/>
<comment type="catalytic activity">
    <reaction evidence="5">
        <text>Hydrolysis of proteins with broad specificity for peptide bonds, and a preference for a large uncharged residue in P1. Hydrolyzes peptide amides.</text>
        <dbReference type="EC" id="3.4.21.62"/>
    </reaction>
</comment>
<feature type="domain" description="MBTPS1 fourth" evidence="9">
    <location>
        <begin position="431"/>
        <end position="656"/>
    </location>
</feature>
<dbReference type="Proteomes" id="UP000285712">
    <property type="component" value="Unassembled WGS sequence"/>
</dbReference>
<dbReference type="EC" id="3.4.21.62" evidence="6"/>
<dbReference type="EMBL" id="QUTG01005123">
    <property type="protein sequence ID" value="RHY86313.1"/>
    <property type="molecule type" value="Genomic_DNA"/>
</dbReference>
<dbReference type="InterPro" id="IPR023828">
    <property type="entry name" value="Peptidase_S8_Ser-AS"/>
</dbReference>
<comment type="caution">
    <text evidence="10">The sequence shown here is derived from an EMBL/GenBank/DDBJ whole genome shotgun (WGS) entry which is preliminary data.</text>
</comment>
<comment type="caution">
    <text evidence="7">Lacks conserved residue(s) required for the propagation of feature annotation.</text>
</comment>
<dbReference type="SUPFAM" id="SSF52743">
    <property type="entry name" value="Subtilisin-like"/>
    <property type="match status" value="1"/>
</dbReference>
<evidence type="ECO:0000256" key="5">
    <source>
        <dbReference type="ARBA" id="ARBA00023529"/>
    </source>
</evidence>
<dbReference type="PANTHER" id="PTHR43806:SF7">
    <property type="entry name" value="MEMBRANE-BOUND TRANSCRIPTION FACTOR SITE-1 PROTEASE"/>
    <property type="match status" value="1"/>
</dbReference>
<evidence type="ECO:0000256" key="7">
    <source>
        <dbReference type="PROSITE-ProRule" id="PRU01240"/>
    </source>
</evidence>
<dbReference type="PROSITE" id="PS51892">
    <property type="entry name" value="SUBTILASE"/>
    <property type="match status" value="1"/>
</dbReference>